<keyword evidence="3 6" id="KW-0812">Transmembrane</keyword>
<feature type="transmembrane region" description="Helical" evidence="6">
    <location>
        <begin position="79"/>
        <end position="98"/>
    </location>
</feature>
<evidence type="ECO:0000256" key="4">
    <source>
        <dbReference type="ARBA" id="ARBA00022989"/>
    </source>
</evidence>
<dbReference type="Pfam" id="PF03647">
    <property type="entry name" value="Tmemb_14"/>
    <property type="match status" value="1"/>
</dbReference>
<comment type="subcellular location">
    <subcellularLocation>
        <location evidence="1">Membrane</location>
    </subcellularLocation>
</comment>
<feature type="transmembrane region" description="Helical" evidence="6">
    <location>
        <begin position="55"/>
        <end position="73"/>
    </location>
</feature>
<keyword evidence="5 6" id="KW-0472">Membrane</keyword>
<dbReference type="GeneID" id="106477640"/>
<dbReference type="RefSeq" id="XP_013793638.1">
    <property type="nucleotide sequence ID" value="XM_013938184.2"/>
</dbReference>
<feature type="transmembrane region" description="Helical" evidence="6">
    <location>
        <begin position="5"/>
        <end position="23"/>
    </location>
</feature>
<evidence type="ECO:0000256" key="1">
    <source>
        <dbReference type="ARBA" id="ARBA00004370"/>
    </source>
</evidence>
<dbReference type="InterPro" id="IPR044890">
    <property type="entry name" value="TMEM14_sf"/>
</dbReference>
<dbReference type="InterPro" id="IPR005349">
    <property type="entry name" value="TMEM14"/>
</dbReference>
<name>A0ABM1C3R6_LIMPO</name>
<reference evidence="8" key="1">
    <citation type="submission" date="2025-08" db="UniProtKB">
        <authorList>
            <consortium name="RefSeq"/>
        </authorList>
    </citation>
    <scope>IDENTIFICATION</scope>
    <source>
        <tissue evidence="8">Muscle</tissue>
    </source>
</reference>
<keyword evidence="4 6" id="KW-1133">Transmembrane helix</keyword>
<gene>
    <name evidence="8" type="primary">LOC106477640</name>
</gene>
<feature type="transmembrane region" description="Helical" evidence="6">
    <location>
        <begin position="29"/>
        <end position="46"/>
    </location>
</feature>
<dbReference type="Gene3D" id="1.10.10.1740">
    <property type="entry name" value="Transmembrane protein 14-like"/>
    <property type="match status" value="1"/>
</dbReference>
<evidence type="ECO:0000256" key="6">
    <source>
        <dbReference type="SAM" id="Phobius"/>
    </source>
</evidence>
<dbReference type="Proteomes" id="UP000694941">
    <property type="component" value="Unplaced"/>
</dbReference>
<proteinExistence type="inferred from homology"/>
<organism evidence="7 8">
    <name type="scientific">Limulus polyphemus</name>
    <name type="common">Atlantic horseshoe crab</name>
    <dbReference type="NCBI Taxonomy" id="6850"/>
    <lineage>
        <taxon>Eukaryota</taxon>
        <taxon>Metazoa</taxon>
        <taxon>Ecdysozoa</taxon>
        <taxon>Arthropoda</taxon>
        <taxon>Chelicerata</taxon>
        <taxon>Merostomata</taxon>
        <taxon>Xiphosura</taxon>
        <taxon>Limulidae</taxon>
        <taxon>Limulus</taxon>
    </lineage>
</organism>
<accession>A0ABM1C3R6</accession>
<evidence type="ECO:0000256" key="2">
    <source>
        <dbReference type="ARBA" id="ARBA00007590"/>
    </source>
</evidence>
<dbReference type="PANTHER" id="PTHR12668">
    <property type="entry name" value="TRANSMEMBRANE PROTEIN 14, 15"/>
    <property type="match status" value="1"/>
</dbReference>
<dbReference type="PANTHER" id="PTHR12668:SF43">
    <property type="entry name" value="TRANSMEMBRANE PROTEIN 14 HOMOLOG"/>
    <property type="match status" value="1"/>
</dbReference>
<evidence type="ECO:0000256" key="5">
    <source>
        <dbReference type="ARBA" id="ARBA00023136"/>
    </source>
</evidence>
<comment type="similarity">
    <text evidence="2">Belongs to the TMEM14 family.</text>
</comment>
<keyword evidence="7" id="KW-1185">Reference proteome</keyword>
<evidence type="ECO:0000256" key="3">
    <source>
        <dbReference type="ARBA" id="ARBA00022692"/>
    </source>
</evidence>
<protein>
    <submittedName>
        <fullName evidence="8">Transmembrane protein 14C-like</fullName>
    </submittedName>
</protein>
<evidence type="ECO:0000313" key="8">
    <source>
        <dbReference type="RefSeq" id="XP_013793638.1"/>
    </source>
</evidence>
<sequence length="107" mass="11009">MGVDYVSLGYAAAVAVGGIIGYVKAGSVPSLAAGLAFGGLMGYGAYQTSQDPNNYLLSVVTSGVLGGVMGARYYRSGKFMPAGLITLLSLAMVLRFTARALNSGYRR</sequence>
<evidence type="ECO:0000313" key="7">
    <source>
        <dbReference type="Proteomes" id="UP000694941"/>
    </source>
</evidence>